<dbReference type="PANTHER" id="PTHR34769">
    <property type="entry name" value="RCG42593, ISOFORM CRA_A"/>
    <property type="match status" value="1"/>
</dbReference>
<dbReference type="OrthoDB" id="6352295at2759"/>
<evidence type="ECO:0000313" key="2">
    <source>
        <dbReference type="EMBL" id="CAD5220344.1"/>
    </source>
</evidence>
<feature type="region of interest" description="Disordered" evidence="1">
    <location>
        <begin position="1"/>
        <end position="83"/>
    </location>
</feature>
<dbReference type="EMBL" id="CAJFCW020000004">
    <property type="protein sequence ID" value="CAG9113551.1"/>
    <property type="molecule type" value="Genomic_DNA"/>
</dbReference>
<name>A0A811KY14_9BILA</name>
<feature type="compositionally biased region" description="Basic and acidic residues" evidence="1">
    <location>
        <begin position="59"/>
        <end position="75"/>
    </location>
</feature>
<keyword evidence="3" id="KW-1185">Reference proteome</keyword>
<dbReference type="Proteomes" id="UP000783686">
    <property type="component" value="Unassembled WGS sequence"/>
</dbReference>
<dbReference type="PANTHER" id="PTHR34769:SF1">
    <property type="entry name" value="RNA POLYMERASE I AND III SUBUNIT D"/>
    <property type="match status" value="1"/>
</dbReference>
<dbReference type="AlphaFoldDB" id="A0A811KY14"/>
<dbReference type="EMBL" id="CAJFDH010000004">
    <property type="protein sequence ID" value="CAD5220344.1"/>
    <property type="molecule type" value="Genomic_DNA"/>
</dbReference>
<reference evidence="2" key="1">
    <citation type="submission" date="2020-09" db="EMBL/GenBank/DDBJ databases">
        <authorList>
            <person name="Kikuchi T."/>
        </authorList>
    </citation>
    <scope>NUCLEOTIDE SEQUENCE</scope>
    <source>
        <strain evidence="2">SH1</strain>
    </source>
</reference>
<evidence type="ECO:0000313" key="3">
    <source>
        <dbReference type="Proteomes" id="UP000614601"/>
    </source>
</evidence>
<sequence length="119" mass="13716">MAQNEEKTSDMAKRMFNSMKKRKMVEKAEDTPSTSEETNSNDMSEESEANSEKLRKKAREALLRESARGKERAERMGSQGWVKPKSLNTNKVFLSRVLQSTLSSGKIHKHKKKRELKDK</sequence>
<gene>
    <name evidence="2" type="ORF">BOKJ2_LOCUS8897</name>
</gene>
<protein>
    <submittedName>
        <fullName evidence="2">Uncharacterized protein</fullName>
    </submittedName>
</protein>
<comment type="caution">
    <text evidence="2">The sequence shown here is derived from an EMBL/GenBank/DDBJ whole genome shotgun (WGS) entry which is preliminary data.</text>
</comment>
<evidence type="ECO:0000256" key="1">
    <source>
        <dbReference type="SAM" id="MobiDB-lite"/>
    </source>
</evidence>
<feature type="compositionally biased region" description="Polar residues" evidence="1">
    <location>
        <begin position="31"/>
        <end position="42"/>
    </location>
</feature>
<accession>A0A811KY14</accession>
<proteinExistence type="predicted"/>
<dbReference type="InterPro" id="IPR038948">
    <property type="entry name" value="POLR1D-like"/>
</dbReference>
<organism evidence="2 3">
    <name type="scientific">Bursaphelenchus okinawaensis</name>
    <dbReference type="NCBI Taxonomy" id="465554"/>
    <lineage>
        <taxon>Eukaryota</taxon>
        <taxon>Metazoa</taxon>
        <taxon>Ecdysozoa</taxon>
        <taxon>Nematoda</taxon>
        <taxon>Chromadorea</taxon>
        <taxon>Rhabditida</taxon>
        <taxon>Tylenchina</taxon>
        <taxon>Tylenchomorpha</taxon>
        <taxon>Aphelenchoidea</taxon>
        <taxon>Aphelenchoididae</taxon>
        <taxon>Bursaphelenchus</taxon>
    </lineage>
</organism>
<feature type="compositionally biased region" description="Basic and acidic residues" evidence="1">
    <location>
        <begin position="1"/>
        <end position="13"/>
    </location>
</feature>
<dbReference type="Proteomes" id="UP000614601">
    <property type="component" value="Unassembled WGS sequence"/>
</dbReference>